<dbReference type="InterPro" id="IPR001077">
    <property type="entry name" value="COMT_C"/>
</dbReference>
<name>C9Y2G3_CROTZ</name>
<evidence type="ECO:0000256" key="3">
    <source>
        <dbReference type="ARBA" id="ARBA00022691"/>
    </source>
</evidence>
<feature type="domain" description="BVU-1015-like N-terminal dimerisation-like" evidence="5">
    <location>
        <begin position="34"/>
        <end position="103"/>
    </location>
</feature>
<dbReference type="Pfam" id="PF21212">
    <property type="entry name" value="Dimerisation2-like_dom"/>
    <property type="match status" value="1"/>
</dbReference>
<reference evidence="7" key="2">
    <citation type="journal article" date="2011" name="J. Bacteriol.">
        <title>Complete genome sequence of Cronobacter turicensis LMG 23827, a food-borne pathogen causing deaths in neonates.</title>
        <authorList>
            <person name="Stephan R."/>
            <person name="Lehner A."/>
            <person name="Tischler P."/>
            <person name="Rattei T."/>
        </authorList>
    </citation>
    <scope>NUCLEOTIDE SEQUENCE [LARGE SCALE GENOMIC DNA]</scope>
    <source>
        <strain evidence="7">DSM 18703 / CCUG 55852 / LMG 23827 / z3032</strain>
    </source>
</reference>
<keyword evidence="3" id="KW-0949">S-adenosyl-L-methionine</keyword>
<dbReference type="Gene3D" id="1.10.10.10">
    <property type="entry name" value="Winged helix-like DNA-binding domain superfamily/Winged helix DNA-binding domain"/>
    <property type="match status" value="1"/>
</dbReference>
<dbReference type="PANTHER" id="PTHR43712:SF2">
    <property type="entry name" value="O-METHYLTRANSFERASE CICE"/>
    <property type="match status" value="1"/>
</dbReference>
<evidence type="ECO:0000313" key="6">
    <source>
        <dbReference type="EMBL" id="CBA34312.1"/>
    </source>
</evidence>
<dbReference type="HOGENOM" id="CLU_005533_3_0_6"/>
<dbReference type="Gene3D" id="3.40.50.150">
    <property type="entry name" value="Vaccinia Virus protein VP39"/>
    <property type="match status" value="1"/>
</dbReference>
<sequence>MRVPAFSALNTKESFVSAHYNSDPLSALEAITEAQRIAFAPMLFQAAINLRDSGILAFLDGKNRQGATLDEIAESCALSPYAISLLLDMGLSGRIIFERDDRYFLAKTGHFLLHDTMTRVNMDFTQDVCYQGLYYLRDALEKGTPEGLKVFGEWPTIYPALSQLPEPAKSSWFAFDHYYSDAAFDAVLPHVFALNPNLIYDVGGNTGKWALRCCRYNKDVRVTLLDLPEQIALAREAVSTAGMADRIDFHPVNMLTPTPLPGDADIWWMSQFLDCFSPEQIVAMLTRVASVMKPGAHLCVMELFWDAQKFEAASFSLNASSLYFTCMANGNSRFYSVVKFTDWLEAAGFHVKQQLDHLGTGHTLLICQKT</sequence>
<evidence type="ECO:0000313" key="7">
    <source>
        <dbReference type="Proteomes" id="UP000002069"/>
    </source>
</evidence>
<keyword evidence="7" id="KW-1185">Reference proteome</keyword>
<dbReference type="InterPro" id="IPR016461">
    <property type="entry name" value="COMT-like"/>
</dbReference>
<evidence type="ECO:0000256" key="2">
    <source>
        <dbReference type="ARBA" id="ARBA00022679"/>
    </source>
</evidence>
<dbReference type="AlphaFoldDB" id="C9Y2G3"/>
<feature type="domain" description="O-methyltransferase C-terminal" evidence="4">
    <location>
        <begin position="197"/>
        <end position="349"/>
    </location>
</feature>
<dbReference type="GO" id="GO:0032259">
    <property type="term" value="P:methylation"/>
    <property type="evidence" value="ECO:0007669"/>
    <property type="project" value="UniProtKB-KW"/>
</dbReference>
<dbReference type="InterPro" id="IPR036390">
    <property type="entry name" value="WH_DNA-bd_sf"/>
</dbReference>
<dbReference type="InterPro" id="IPR049480">
    <property type="entry name" value="BVU_1015-like_N"/>
</dbReference>
<dbReference type="Proteomes" id="UP000002069">
    <property type="component" value="Chromosome"/>
</dbReference>
<organism evidence="6 7">
    <name type="scientific">Cronobacter turicensis (strain DSM 18703 / CCUG 55852 / LMG 23827 / z3032)</name>
    <dbReference type="NCBI Taxonomy" id="693216"/>
    <lineage>
        <taxon>Bacteria</taxon>
        <taxon>Pseudomonadati</taxon>
        <taxon>Pseudomonadota</taxon>
        <taxon>Gammaproteobacteria</taxon>
        <taxon>Enterobacterales</taxon>
        <taxon>Enterobacteriaceae</taxon>
        <taxon>Cronobacter</taxon>
    </lineage>
</organism>
<dbReference type="KEGG" id="ctu:CTU_39880"/>
<evidence type="ECO:0000259" key="4">
    <source>
        <dbReference type="Pfam" id="PF00891"/>
    </source>
</evidence>
<dbReference type="Pfam" id="PF00891">
    <property type="entry name" value="Methyltransf_2"/>
    <property type="match status" value="1"/>
</dbReference>
<gene>
    <name evidence="6" type="ordered locus">Ctu_39880</name>
</gene>
<dbReference type="PATRIC" id="fig|693216.3.peg.3782"/>
<dbReference type="GO" id="GO:0008171">
    <property type="term" value="F:O-methyltransferase activity"/>
    <property type="evidence" value="ECO:0007669"/>
    <property type="project" value="InterPro"/>
</dbReference>
<dbReference type="PANTHER" id="PTHR43712">
    <property type="entry name" value="PUTATIVE (AFU_ORTHOLOGUE AFUA_4G14580)-RELATED"/>
    <property type="match status" value="1"/>
</dbReference>
<dbReference type="PROSITE" id="PS51683">
    <property type="entry name" value="SAM_OMT_II"/>
    <property type="match status" value="1"/>
</dbReference>
<dbReference type="SUPFAM" id="SSF53335">
    <property type="entry name" value="S-adenosyl-L-methionine-dependent methyltransferases"/>
    <property type="match status" value="1"/>
</dbReference>
<keyword evidence="2" id="KW-0808">Transferase</keyword>
<protein>
    <submittedName>
        <fullName evidence="6">Uncharacterized protein</fullName>
    </submittedName>
</protein>
<dbReference type="SUPFAM" id="SSF46785">
    <property type="entry name" value="Winged helix' DNA-binding domain"/>
    <property type="match status" value="1"/>
</dbReference>
<evidence type="ECO:0000256" key="1">
    <source>
        <dbReference type="ARBA" id="ARBA00022603"/>
    </source>
</evidence>
<keyword evidence="1" id="KW-0489">Methyltransferase</keyword>
<dbReference type="InterPro" id="IPR029063">
    <property type="entry name" value="SAM-dependent_MTases_sf"/>
</dbReference>
<reference evidence="6 7" key="1">
    <citation type="journal article" date="2010" name="J. Bacteriol.">
        <title>Complete Genome Sequence of Cronobacter turicensis LMG 23827, a foodborne pathogen causing deaths in neonates.</title>
        <authorList>
            <person name="Stephan R."/>
            <person name="Lehner A."/>
            <person name="Tischler P."/>
            <person name="Rattei T."/>
        </authorList>
    </citation>
    <scope>NUCLEOTIDE SEQUENCE [LARGE SCALE GENOMIC DNA]</scope>
    <source>
        <strain evidence="7">DSM 18703 / CCUG 55852 / LMG 23827 / z3032</strain>
    </source>
</reference>
<dbReference type="Gene3D" id="1.20.58.1390">
    <property type="match status" value="1"/>
</dbReference>
<accession>C9Y2G3</accession>
<dbReference type="EMBL" id="FN543093">
    <property type="protein sequence ID" value="CBA34312.1"/>
    <property type="molecule type" value="Genomic_DNA"/>
</dbReference>
<proteinExistence type="predicted"/>
<dbReference type="InterPro" id="IPR036388">
    <property type="entry name" value="WH-like_DNA-bd_sf"/>
</dbReference>
<evidence type="ECO:0000259" key="5">
    <source>
        <dbReference type="Pfam" id="PF21212"/>
    </source>
</evidence>